<gene>
    <name evidence="1" type="primary">DYHC_1</name>
    <name evidence="1" type="ORF">NPIL_601471</name>
</gene>
<keyword evidence="2" id="KW-1185">Reference proteome</keyword>
<comment type="caution">
    <text evidence="1">The sequence shown here is derived from an EMBL/GenBank/DDBJ whole genome shotgun (WGS) entry which is preliminary data.</text>
</comment>
<proteinExistence type="predicted"/>
<protein>
    <submittedName>
        <fullName evidence="1">Dynein beta chain, ciliary</fullName>
    </submittedName>
</protein>
<reference evidence="1" key="1">
    <citation type="submission" date="2020-08" db="EMBL/GenBank/DDBJ databases">
        <title>Multicomponent nature underlies the extraordinary mechanical properties of spider dragline silk.</title>
        <authorList>
            <person name="Kono N."/>
            <person name="Nakamura H."/>
            <person name="Mori M."/>
            <person name="Yoshida Y."/>
            <person name="Ohtoshi R."/>
            <person name="Malay A.D."/>
            <person name="Moran D.A.P."/>
            <person name="Tomita M."/>
            <person name="Numata K."/>
            <person name="Arakawa K."/>
        </authorList>
    </citation>
    <scope>NUCLEOTIDE SEQUENCE</scope>
</reference>
<organism evidence="1 2">
    <name type="scientific">Nephila pilipes</name>
    <name type="common">Giant wood spider</name>
    <name type="synonym">Nephila maculata</name>
    <dbReference type="NCBI Taxonomy" id="299642"/>
    <lineage>
        <taxon>Eukaryota</taxon>
        <taxon>Metazoa</taxon>
        <taxon>Ecdysozoa</taxon>
        <taxon>Arthropoda</taxon>
        <taxon>Chelicerata</taxon>
        <taxon>Arachnida</taxon>
        <taxon>Araneae</taxon>
        <taxon>Araneomorphae</taxon>
        <taxon>Entelegynae</taxon>
        <taxon>Araneoidea</taxon>
        <taxon>Nephilidae</taxon>
        <taxon>Nephila</taxon>
    </lineage>
</organism>
<dbReference type="EMBL" id="BMAW01130941">
    <property type="protein sequence ID" value="GFU37063.1"/>
    <property type="molecule type" value="Genomic_DNA"/>
</dbReference>
<dbReference type="AlphaFoldDB" id="A0A8X6QPC1"/>
<evidence type="ECO:0000313" key="1">
    <source>
        <dbReference type="EMBL" id="GFU37063.1"/>
    </source>
</evidence>
<accession>A0A8X6QPC1</accession>
<evidence type="ECO:0000313" key="2">
    <source>
        <dbReference type="Proteomes" id="UP000887013"/>
    </source>
</evidence>
<dbReference type="OrthoDB" id="447173at2759"/>
<dbReference type="Proteomes" id="UP000887013">
    <property type="component" value="Unassembled WGS sequence"/>
</dbReference>
<name>A0A8X6QPC1_NEPPI</name>
<sequence length="319" mass="35710">MAADEPVVAVTSARDVRLDYMGGMVQIILRCSEEKWLKLLAVEDNRAQLTSHFLDDPDSECIFVAESSGGVLGLFTSSANLPFAAGKQQKAAFFLKVPGAVVTSENVRLVISCGDLFSSTVEQLQAFLDYAVIPTLCNPACHEGWAKERASDLLISVRAFRSIVARGVAQSKNHVIISVPPIHPFEASAYQRGNHPLSVEEAKEAWMQETVSILESSVRHWSEQIHEVLNETLHSGKHYPQPSDYYKFFCQRRKSLLFIRQQVSELNQSNKTYQEASPNVQFCIESSSYNFPLYIVNTNSSGTYLLYDSTKFMIPRSLE</sequence>